<dbReference type="SMART" id="SM00448">
    <property type="entry name" value="REC"/>
    <property type="match status" value="1"/>
</dbReference>
<dbReference type="SUPFAM" id="SSF46894">
    <property type="entry name" value="C-terminal effector domain of the bipartite response regulators"/>
    <property type="match status" value="1"/>
</dbReference>
<name>A0ABX2FMB6_9BACT</name>
<dbReference type="Pfam" id="PF00072">
    <property type="entry name" value="Response_reg"/>
    <property type="match status" value="1"/>
</dbReference>
<dbReference type="CDD" id="cd06170">
    <property type="entry name" value="LuxR_C_like"/>
    <property type="match status" value="1"/>
</dbReference>
<feature type="domain" description="HTH luxR-type" evidence="4">
    <location>
        <begin position="142"/>
        <end position="207"/>
    </location>
</feature>
<keyword evidence="2 6" id="KW-0238">DNA-binding</keyword>
<dbReference type="InterPro" id="IPR000792">
    <property type="entry name" value="Tscrpt_reg_LuxR_C"/>
</dbReference>
<accession>A0ABX2FMB6</accession>
<dbReference type="Pfam" id="PF00196">
    <property type="entry name" value="GerE"/>
    <property type="match status" value="1"/>
</dbReference>
<dbReference type="GO" id="GO:0003677">
    <property type="term" value="F:DNA binding"/>
    <property type="evidence" value="ECO:0007669"/>
    <property type="project" value="UniProtKB-KW"/>
</dbReference>
<dbReference type="InterPro" id="IPR001789">
    <property type="entry name" value="Sig_transdc_resp-reg_receiver"/>
</dbReference>
<reference evidence="6 7" key="1">
    <citation type="submission" date="2020-05" db="EMBL/GenBank/DDBJ databases">
        <title>Genomic Encyclopedia of Type Strains, Phase IV (KMG-V): Genome sequencing to study the core and pangenomes of soil and plant-associated prokaryotes.</title>
        <authorList>
            <person name="Whitman W."/>
        </authorList>
    </citation>
    <scope>NUCLEOTIDE SEQUENCE [LARGE SCALE GENOMIC DNA]</scope>
    <source>
        <strain evidence="6 7">9A</strain>
    </source>
</reference>
<comment type="caution">
    <text evidence="6">The sequence shown here is derived from an EMBL/GenBank/DDBJ whole genome shotgun (WGS) entry which is preliminary data.</text>
</comment>
<feature type="domain" description="Response regulatory" evidence="5">
    <location>
        <begin position="4"/>
        <end position="121"/>
    </location>
</feature>
<dbReference type="SUPFAM" id="SSF52172">
    <property type="entry name" value="CheY-like"/>
    <property type="match status" value="1"/>
</dbReference>
<evidence type="ECO:0000256" key="1">
    <source>
        <dbReference type="ARBA" id="ARBA00022553"/>
    </source>
</evidence>
<dbReference type="SMART" id="SM00421">
    <property type="entry name" value="HTH_LUXR"/>
    <property type="match status" value="1"/>
</dbReference>
<evidence type="ECO:0000313" key="7">
    <source>
        <dbReference type="Proteomes" id="UP000779507"/>
    </source>
</evidence>
<evidence type="ECO:0000259" key="4">
    <source>
        <dbReference type="PROSITE" id="PS50043"/>
    </source>
</evidence>
<keyword evidence="1" id="KW-0597">Phosphoprotein</keyword>
<keyword evidence="7" id="KW-1185">Reference proteome</keyword>
<dbReference type="InterPro" id="IPR016032">
    <property type="entry name" value="Sig_transdc_resp-reg_C-effctor"/>
</dbReference>
<dbReference type="PROSITE" id="PS00622">
    <property type="entry name" value="HTH_LUXR_1"/>
    <property type="match status" value="1"/>
</dbReference>
<dbReference type="Gene3D" id="3.40.50.2300">
    <property type="match status" value="1"/>
</dbReference>
<protein>
    <submittedName>
        <fullName evidence="6">DNA-binding NarL/FixJ family response regulator</fullName>
    </submittedName>
</protein>
<dbReference type="PANTHER" id="PTHR43214">
    <property type="entry name" value="TWO-COMPONENT RESPONSE REGULATOR"/>
    <property type="match status" value="1"/>
</dbReference>
<dbReference type="InterPro" id="IPR058245">
    <property type="entry name" value="NreC/VraR/RcsB-like_REC"/>
</dbReference>
<dbReference type="PRINTS" id="PR00038">
    <property type="entry name" value="HTHLUXR"/>
</dbReference>
<dbReference type="PANTHER" id="PTHR43214:SF17">
    <property type="entry name" value="TRANSCRIPTIONAL REGULATORY PROTEIN RCSB"/>
    <property type="match status" value="1"/>
</dbReference>
<evidence type="ECO:0000313" key="6">
    <source>
        <dbReference type="EMBL" id="NRT18161.1"/>
    </source>
</evidence>
<dbReference type="InterPro" id="IPR039420">
    <property type="entry name" value="WalR-like"/>
</dbReference>
<dbReference type="PROSITE" id="PS50043">
    <property type="entry name" value="HTH_LUXR_2"/>
    <property type="match status" value="1"/>
</dbReference>
<comment type="caution">
    <text evidence="3">Lacks conserved residue(s) required for the propagation of feature annotation.</text>
</comment>
<sequence>MLCRLILVDDHPALTRGLAALFGQEPDLAVVGQFASGAALLAQVPAPPADVLLLALHLPPPHDGLALLPRLRRGWPALRVLVFSSATSPGLVAQVAAAGAQGFLDKSAEADALLAAIRAVHAGQVVFPAHLRPRASGPAADVLLRLHQLSAREREMAGLVREGLSTRVIADRLSLAEFTVSTHRRNLMQKLGVHGLAELVHSANEYGL</sequence>
<evidence type="ECO:0000259" key="5">
    <source>
        <dbReference type="PROSITE" id="PS50110"/>
    </source>
</evidence>
<proteinExistence type="predicted"/>
<dbReference type="Proteomes" id="UP000779507">
    <property type="component" value="Unassembled WGS sequence"/>
</dbReference>
<organism evidence="6 7">
    <name type="scientific">Hymenobacter caeli</name>
    <dbReference type="NCBI Taxonomy" id="2735894"/>
    <lineage>
        <taxon>Bacteria</taxon>
        <taxon>Pseudomonadati</taxon>
        <taxon>Bacteroidota</taxon>
        <taxon>Cytophagia</taxon>
        <taxon>Cytophagales</taxon>
        <taxon>Hymenobacteraceae</taxon>
        <taxon>Hymenobacter</taxon>
    </lineage>
</organism>
<dbReference type="PROSITE" id="PS50110">
    <property type="entry name" value="RESPONSE_REGULATORY"/>
    <property type="match status" value="1"/>
</dbReference>
<dbReference type="EMBL" id="JABSNP010000003">
    <property type="protein sequence ID" value="NRT18161.1"/>
    <property type="molecule type" value="Genomic_DNA"/>
</dbReference>
<evidence type="ECO:0000256" key="2">
    <source>
        <dbReference type="ARBA" id="ARBA00023125"/>
    </source>
</evidence>
<dbReference type="CDD" id="cd17535">
    <property type="entry name" value="REC_NarL-like"/>
    <property type="match status" value="1"/>
</dbReference>
<dbReference type="InterPro" id="IPR011006">
    <property type="entry name" value="CheY-like_superfamily"/>
</dbReference>
<gene>
    <name evidence="6" type="ORF">HNP98_000972</name>
</gene>
<evidence type="ECO:0000256" key="3">
    <source>
        <dbReference type="PROSITE-ProRule" id="PRU00169"/>
    </source>
</evidence>
<dbReference type="RefSeq" id="WP_173808904.1">
    <property type="nucleotide sequence ID" value="NZ_JABSNP010000003.1"/>
</dbReference>